<name>A0A2C6KQ62_9APIC</name>
<organism evidence="2 3">
    <name type="scientific">Cystoisospora suis</name>
    <dbReference type="NCBI Taxonomy" id="483139"/>
    <lineage>
        <taxon>Eukaryota</taxon>
        <taxon>Sar</taxon>
        <taxon>Alveolata</taxon>
        <taxon>Apicomplexa</taxon>
        <taxon>Conoidasida</taxon>
        <taxon>Coccidia</taxon>
        <taxon>Eucoccidiorida</taxon>
        <taxon>Eimeriorina</taxon>
        <taxon>Sarcocystidae</taxon>
        <taxon>Cystoisospora</taxon>
    </lineage>
</organism>
<evidence type="ECO:0000313" key="3">
    <source>
        <dbReference type="Proteomes" id="UP000221165"/>
    </source>
</evidence>
<keyword evidence="1" id="KW-0812">Transmembrane</keyword>
<keyword evidence="1" id="KW-0472">Membrane</keyword>
<feature type="transmembrane region" description="Helical" evidence="1">
    <location>
        <begin position="23"/>
        <end position="51"/>
    </location>
</feature>
<evidence type="ECO:0000313" key="2">
    <source>
        <dbReference type="EMBL" id="PHJ19697.1"/>
    </source>
</evidence>
<dbReference type="RefSeq" id="XP_067921394.1">
    <property type="nucleotide sequence ID" value="XM_068066634.1"/>
</dbReference>
<comment type="caution">
    <text evidence="2">The sequence shown here is derived from an EMBL/GenBank/DDBJ whole genome shotgun (WGS) entry which is preliminary data.</text>
</comment>
<dbReference type="VEuPathDB" id="ToxoDB:CSUI_006476"/>
<proteinExistence type="predicted"/>
<accession>A0A2C6KQ62</accession>
<keyword evidence="3" id="KW-1185">Reference proteome</keyword>
<gene>
    <name evidence="2" type="ORF">CSUI_006476</name>
</gene>
<dbReference type="Proteomes" id="UP000221165">
    <property type="component" value="Unassembled WGS sequence"/>
</dbReference>
<evidence type="ECO:0000256" key="1">
    <source>
        <dbReference type="SAM" id="Phobius"/>
    </source>
</evidence>
<protein>
    <recommendedName>
        <fullName evidence="4">Transmembrane protein</fullName>
    </recommendedName>
</protein>
<dbReference type="GeneID" id="94429845"/>
<dbReference type="AlphaFoldDB" id="A0A2C6KQ62"/>
<evidence type="ECO:0008006" key="4">
    <source>
        <dbReference type="Google" id="ProtNLM"/>
    </source>
</evidence>
<sequence length="54" mass="6274">MVLNNEARNEEKKTKCRMCRPRATLAGVVFCFPSSLRGIYICVFLFCMLSMTRH</sequence>
<reference evidence="2 3" key="1">
    <citation type="journal article" date="2017" name="Int. J. Parasitol.">
        <title>The genome of the protozoan parasite Cystoisospora suis and a reverse vaccinology approach to identify vaccine candidates.</title>
        <authorList>
            <person name="Palmieri N."/>
            <person name="Shrestha A."/>
            <person name="Ruttkowski B."/>
            <person name="Beck T."/>
            <person name="Vogl C."/>
            <person name="Tomley F."/>
            <person name="Blake D.P."/>
            <person name="Joachim A."/>
        </authorList>
    </citation>
    <scope>NUCLEOTIDE SEQUENCE [LARGE SCALE GENOMIC DNA]</scope>
    <source>
        <strain evidence="2 3">Wien I</strain>
    </source>
</reference>
<dbReference type="EMBL" id="MIGC01003276">
    <property type="protein sequence ID" value="PHJ19697.1"/>
    <property type="molecule type" value="Genomic_DNA"/>
</dbReference>
<keyword evidence="1" id="KW-1133">Transmembrane helix</keyword>